<evidence type="ECO:0000313" key="3">
    <source>
        <dbReference type="Proteomes" id="UP000516388"/>
    </source>
</evidence>
<dbReference type="Pfam" id="PF19776">
    <property type="entry name" value="DUF6262"/>
    <property type="match status" value="1"/>
</dbReference>
<dbReference type="EMBL" id="CP061470">
    <property type="protein sequence ID" value="QNU18605.1"/>
    <property type="molecule type" value="Genomic_DNA"/>
</dbReference>
<organism evidence="2 3">
    <name type="scientific">Geobacillus zalihae</name>
    <dbReference type="NCBI Taxonomy" id="213419"/>
    <lineage>
        <taxon>Bacteria</taxon>
        <taxon>Bacillati</taxon>
        <taxon>Bacillota</taxon>
        <taxon>Bacilli</taxon>
        <taxon>Bacillales</taxon>
        <taxon>Anoxybacillaceae</taxon>
        <taxon>Geobacillus</taxon>
    </lineage>
</organism>
<dbReference type="RefSeq" id="WP_033005382.1">
    <property type="nucleotide sequence ID" value="NZ_NAGE01000143.1"/>
</dbReference>
<name>A0A7H1RWG6_9BACL</name>
<feature type="coiled-coil region" evidence="1">
    <location>
        <begin position="92"/>
        <end position="126"/>
    </location>
</feature>
<proteinExistence type="predicted"/>
<reference evidence="2 3" key="1">
    <citation type="submission" date="2020-09" db="EMBL/GenBank/DDBJ databases">
        <title>Complete Geobacillus genomes through the use of hybrid genome assembly.</title>
        <authorList>
            <person name="Vera D.L."/>
            <person name="Venkateswaran K."/>
            <person name="Singh N.K."/>
            <person name="Landry K."/>
        </authorList>
    </citation>
    <scope>NUCLEOTIDE SEQUENCE [LARGE SCALE GENOMIC DNA]</scope>
    <source>
        <strain evidence="2 3">SURF-189</strain>
    </source>
</reference>
<evidence type="ECO:0000256" key="1">
    <source>
        <dbReference type="SAM" id="Coils"/>
    </source>
</evidence>
<dbReference type="AlphaFoldDB" id="A0A7H1RWG6"/>
<sequence length="130" mass="15037">MFGSRSPKRNTGEIVRLSREKALKTRDNAEKVLSRMTLEGKTINFNTVSKEAGVSKSWFYKEPEIRKRIESIRGQQQKSLNGALKLQKQKSLKSEEVLIKNLKGRVKVLEEENLLLKKQIQKLYGELYSI</sequence>
<keyword evidence="1" id="KW-0175">Coiled coil</keyword>
<dbReference type="InterPro" id="IPR046229">
    <property type="entry name" value="TnpC-like"/>
</dbReference>
<gene>
    <name evidence="2" type="ORF">IC807_02630</name>
</gene>
<keyword evidence="3" id="KW-1185">Reference proteome</keyword>
<evidence type="ECO:0000313" key="2">
    <source>
        <dbReference type="EMBL" id="QNU18605.1"/>
    </source>
</evidence>
<protein>
    <submittedName>
        <fullName evidence="2">Transposase</fullName>
    </submittedName>
</protein>
<dbReference type="KEGG" id="gza:IC807_02630"/>
<dbReference type="Proteomes" id="UP000516388">
    <property type="component" value="Chromosome"/>
</dbReference>
<accession>A0A7H1RWG6</accession>